<evidence type="ECO:0000256" key="6">
    <source>
        <dbReference type="ARBA" id="ARBA00022741"/>
    </source>
</evidence>
<reference evidence="13 14" key="1">
    <citation type="submission" date="2021-04" db="EMBL/GenBank/DDBJ databases">
        <title>Ruania sp. nov., isolated from sandy soil of mangrove forest.</title>
        <authorList>
            <person name="Ge X."/>
            <person name="Huang R."/>
            <person name="Liu W."/>
        </authorList>
    </citation>
    <scope>NUCLEOTIDE SEQUENCE [LARGE SCALE GENOMIC DNA]</scope>
    <source>
        <strain evidence="13 14">N2-46</strain>
    </source>
</reference>
<sequence>MRRARHLLRRMGRRLSAGAAIDELRGTRVLVAGLGASGLSAVTVLAELGARVTAVDADPRVGDRVDLPAGVALIADADPEALAERALGTDPAIVVTSPGLNPRTPVLAHAVTAEIPVWSEVELAWQICRPDVDWLTLTGTNGKTTTVGMLASILAAAGRNAPAVGNVGTPIAETVLNSRAGGARLDALAVELSSFQLHFTHSVSPVAGACLNIADDHLDWHGGPTEYAADKARVYSGARVACVYNVADPATRAMVETADVVEGARAVGFTLGSPGLSEVGLVEDVLADRAFVPNRSSHAAELGTLADLAHLATGPLPPHIVANALAAAALARAADVPAPAVAQGLRSYAPGGHRMEHVAEIDGVRYVDDSKATNAHAAAAALAGVEEGRAVWIAGGLAKGARFDDLVASRRDRLRAVVVIGVDPEPIVDALSRHAPDLPRTVVPAGDTEVMRTAVARAREYARTGDVVLLAPACASMDQFRSYADRGDAFAAAVTDLAQGR</sequence>
<keyword evidence="9 10" id="KW-0961">Cell wall biogenesis/degradation</keyword>
<dbReference type="Proteomes" id="UP000826651">
    <property type="component" value="Unassembled WGS sequence"/>
</dbReference>
<dbReference type="Pfam" id="PF21799">
    <property type="entry name" value="MurD-like_N"/>
    <property type="match status" value="1"/>
</dbReference>
<organism evidence="13 14">
    <name type="scientific">Occultella gossypii</name>
    <dbReference type="NCBI Taxonomy" id="2800820"/>
    <lineage>
        <taxon>Bacteria</taxon>
        <taxon>Bacillati</taxon>
        <taxon>Actinomycetota</taxon>
        <taxon>Actinomycetes</taxon>
        <taxon>Micrococcales</taxon>
        <taxon>Ruaniaceae</taxon>
        <taxon>Occultella</taxon>
    </lineage>
</organism>
<protein>
    <recommendedName>
        <fullName evidence="9 10">UDP-N-acetylmuramoylalanine--D-glutamate ligase</fullName>
        <ecNumber evidence="9 10">6.3.2.9</ecNumber>
    </recommendedName>
    <alternativeName>
        <fullName evidence="9">D-glutamic acid-adding enzyme</fullName>
    </alternativeName>
    <alternativeName>
        <fullName evidence="9">UDP-N-acetylmuramoyl-L-alanyl-D-glutamate synthetase</fullName>
    </alternativeName>
</protein>
<keyword evidence="8 9" id="KW-0131">Cell cycle</keyword>
<keyword evidence="6 9" id="KW-0547">Nucleotide-binding</keyword>
<dbReference type="EC" id="6.3.2.9" evidence="9 10"/>
<evidence type="ECO:0000313" key="14">
    <source>
        <dbReference type="Proteomes" id="UP000826651"/>
    </source>
</evidence>
<dbReference type="GO" id="GO:0008764">
    <property type="term" value="F:UDP-N-acetylmuramoylalanine-D-glutamate ligase activity"/>
    <property type="evidence" value="ECO:0007669"/>
    <property type="project" value="UniProtKB-EC"/>
</dbReference>
<evidence type="ECO:0000256" key="10">
    <source>
        <dbReference type="RuleBase" id="RU003664"/>
    </source>
</evidence>
<comment type="subcellular location">
    <subcellularLocation>
        <location evidence="1 9 10">Cytoplasm</location>
    </subcellularLocation>
</comment>
<comment type="function">
    <text evidence="9 10">Cell wall formation. Catalyzes the addition of glutamate to the nucleotide precursor UDP-N-acetylmuramoyl-L-alanine (UMA).</text>
</comment>
<dbReference type="InterPro" id="IPR013221">
    <property type="entry name" value="Mur_ligase_cen"/>
</dbReference>
<gene>
    <name evidence="9" type="primary">murD</name>
    <name evidence="13" type="ORF">KCQ71_24105</name>
</gene>
<dbReference type="Gene3D" id="3.40.1190.10">
    <property type="entry name" value="Mur-like, catalytic domain"/>
    <property type="match status" value="1"/>
</dbReference>
<evidence type="ECO:0000256" key="8">
    <source>
        <dbReference type="ARBA" id="ARBA00023306"/>
    </source>
</evidence>
<keyword evidence="3 9" id="KW-0963">Cytoplasm</keyword>
<evidence type="ECO:0000259" key="11">
    <source>
        <dbReference type="Pfam" id="PF02875"/>
    </source>
</evidence>
<dbReference type="SUPFAM" id="SSF51984">
    <property type="entry name" value="MurCD N-terminal domain"/>
    <property type="match status" value="1"/>
</dbReference>
<keyword evidence="9 10" id="KW-0133">Cell shape</keyword>
<feature type="domain" description="Mur ligase C-terminal" evidence="11">
    <location>
        <begin position="353"/>
        <end position="474"/>
    </location>
</feature>
<dbReference type="PANTHER" id="PTHR43692:SF1">
    <property type="entry name" value="UDP-N-ACETYLMURAMOYLALANINE--D-GLUTAMATE LIGASE"/>
    <property type="match status" value="1"/>
</dbReference>
<accession>A0ABS7SFW1</accession>
<dbReference type="NCBIfam" id="TIGR01087">
    <property type="entry name" value="murD"/>
    <property type="match status" value="1"/>
</dbReference>
<evidence type="ECO:0000256" key="4">
    <source>
        <dbReference type="ARBA" id="ARBA00022598"/>
    </source>
</evidence>
<name>A0ABS7SFW1_9MICO</name>
<evidence type="ECO:0000256" key="3">
    <source>
        <dbReference type="ARBA" id="ARBA00022490"/>
    </source>
</evidence>
<evidence type="ECO:0000256" key="5">
    <source>
        <dbReference type="ARBA" id="ARBA00022618"/>
    </source>
</evidence>
<keyword evidence="5 9" id="KW-0132">Cell division</keyword>
<dbReference type="PANTHER" id="PTHR43692">
    <property type="entry name" value="UDP-N-ACETYLMURAMOYLALANINE--D-GLUTAMATE LIGASE"/>
    <property type="match status" value="1"/>
</dbReference>
<dbReference type="InterPro" id="IPR036615">
    <property type="entry name" value="Mur_ligase_C_dom_sf"/>
</dbReference>
<evidence type="ECO:0000256" key="2">
    <source>
        <dbReference type="ARBA" id="ARBA00004752"/>
    </source>
</evidence>
<dbReference type="InterPro" id="IPR018109">
    <property type="entry name" value="Folylpolyglutamate_synth_CS"/>
</dbReference>
<dbReference type="PROSITE" id="PS01011">
    <property type="entry name" value="FOLYLPOLYGLU_SYNT_1"/>
    <property type="match status" value="1"/>
</dbReference>
<keyword evidence="14" id="KW-1185">Reference proteome</keyword>
<dbReference type="InterPro" id="IPR005762">
    <property type="entry name" value="MurD"/>
</dbReference>
<dbReference type="SUPFAM" id="SSF53623">
    <property type="entry name" value="MurD-like peptide ligases, catalytic domain"/>
    <property type="match status" value="1"/>
</dbReference>
<dbReference type="SUPFAM" id="SSF53244">
    <property type="entry name" value="MurD-like peptide ligases, peptide-binding domain"/>
    <property type="match status" value="1"/>
</dbReference>
<dbReference type="EMBL" id="JAGSHT010000025">
    <property type="protein sequence ID" value="MBZ2199251.1"/>
    <property type="molecule type" value="Genomic_DNA"/>
</dbReference>
<feature type="binding site" evidence="9">
    <location>
        <begin position="139"/>
        <end position="145"/>
    </location>
    <ligand>
        <name>ATP</name>
        <dbReference type="ChEBI" id="CHEBI:30616"/>
    </ligand>
</feature>
<evidence type="ECO:0000256" key="9">
    <source>
        <dbReference type="HAMAP-Rule" id="MF_00639"/>
    </source>
</evidence>
<comment type="catalytic activity">
    <reaction evidence="9 10">
        <text>UDP-N-acetyl-alpha-D-muramoyl-L-alanine + D-glutamate + ATP = UDP-N-acetyl-alpha-D-muramoyl-L-alanyl-D-glutamate + ADP + phosphate + H(+)</text>
        <dbReference type="Rhea" id="RHEA:16429"/>
        <dbReference type="ChEBI" id="CHEBI:15378"/>
        <dbReference type="ChEBI" id="CHEBI:29986"/>
        <dbReference type="ChEBI" id="CHEBI:30616"/>
        <dbReference type="ChEBI" id="CHEBI:43474"/>
        <dbReference type="ChEBI" id="CHEBI:83898"/>
        <dbReference type="ChEBI" id="CHEBI:83900"/>
        <dbReference type="ChEBI" id="CHEBI:456216"/>
        <dbReference type="EC" id="6.3.2.9"/>
    </reaction>
</comment>
<feature type="domain" description="Mur ligase central" evidence="12">
    <location>
        <begin position="138"/>
        <end position="331"/>
    </location>
</feature>
<keyword evidence="4 9" id="KW-0436">Ligase</keyword>
<evidence type="ECO:0000256" key="1">
    <source>
        <dbReference type="ARBA" id="ARBA00004496"/>
    </source>
</evidence>
<dbReference type="InterPro" id="IPR036565">
    <property type="entry name" value="Mur-like_cat_sf"/>
</dbReference>
<keyword evidence="9 10" id="KW-0573">Peptidoglycan synthesis</keyword>
<dbReference type="InterPro" id="IPR004101">
    <property type="entry name" value="Mur_ligase_C"/>
</dbReference>
<comment type="similarity">
    <text evidence="9">Belongs to the MurCDEF family.</text>
</comment>
<comment type="pathway">
    <text evidence="2 9 10">Cell wall biogenesis; peptidoglycan biosynthesis.</text>
</comment>
<proteinExistence type="inferred from homology"/>
<dbReference type="Gene3D" id="3.40.50.720">
    <property type="entry name" value="NAD(P)-binding Rossmann-like Domain"/>
    <property type="match status" value="1"/>
</dbReference>
<dbReference type="Pfam" id="PF02875">
    <property type="entry name" value="Mur_ligase_C"/>
    <property type="match status" value="1"/>
</dbReference>
<dbReference type="Pfam" id="PF08245">
    <property type="entry name" value="Mur_ligase_M"/>
    <property type="match status" value="1"/>
</dbReference>
<dbReference type="Gene3D" id="3.90.190.20">
    <property type="entry name" value="Mur ligase, C-terminal domain"/>
    <property type="match status" value="1"/>
</dbReference>
<evidence type="ECO:0000259" key="12">
    <source>
        <dbReference type="Pfam" id="PF08245"/>
    </source>
</evidence>
<dbReference type="HAMAP" id="MF_00639">
    <property type="entry name" value="MurD"/>
    <property type="match status" value="1"/>
</dbReference>
<keyword evidence="7 9" id="KW-0067">ATP-binding</keyword>
<comment type="caution">
    <text evidence="13">The sequence shown here is derived from an EMBL/GenBank/DDBJ whole genome shotgun (WGS) entry which is preliminary data.</text>
</comment>
<evidence type="ECO:0000256" key="7">
    <source>
        <dbReference type="ARBA" id="ARBA00022840"/>
    </source>
</evidence>
<evidence type="ECO:0000313" key="13">
    <source>
        <dbReference type="EMBL" id="MBZ2199251.1"/>
    </source>
</evidence>